<protein>
    <submittedName>
        <fullName evidence="3">Uncharacterized protein</fullName>
    </submittedName>
</protein>
<dbReference type="InterPro" id="IPR014756">
    <property type="entry name" value="Ig_E-set"/>
</dbReference>
<evidence type="ECO:0000259" key="1">
    <source>
        <dbReference type="Pfam" id="PF00339"/>
    </source>
</evidence>
<dbReference type="Gene3D" id="2.60.40.640">
    <property type="match status" value="2"/>
</dbReference>
<feature type="domain" description="Arrestin C-terminal-like" evidence="2">
    <location>
        <begin position="151"/>
        <end position="271"/>
    </location>
</feature>
<evidence type="ECO:0000313" key="3">
    <source>
        <dbReference type="EMBL" id="AUX21208.1"/>
    </source>
</evidence>
<dbReference type="AlphaFoldDB" id="A0A4P2PXF2"/>
<gene>
    <name evidence="3" type="ORF">SOCEGT47_016870</name>
</gene>
<dbReference type="InterPro" id="IPR014752">
    <property type="entry name" value="Arrestin-like_C"/>
</dbReference>
<evidence type="ECO:0000259" key="2">
    <source>
        <dbReference type="Pfam" id="PF02752"/>
    </source>
</evidence>
<dbReference type="SUPFAM" id="SSF81296">
    <property type="entry name" value="E set domains"/>
    <property type="match status" value="2"/>
</dbReference>
<feature type="domain" description="Arrestin-like N-terminal" evidence="1">
    <location>
        <begin position="25"/>
        <end position="127"/>
    </location>
</feature>
<dbReference type="Proteomes" id="UP000295781">
    <property type="component" value="Chromosome"/>
</dbReference>
<reference evidence="3 4" key="1">
    <citation type="submission" date="2015-09" db="EMBL/GenBank/DDBJ databases">
        <title>Sorangium comparison.</title>
        <authorList>
            <person name="Zaburannyi N."/>
            <person name="Bunk B."/>
            <person name="Overmann J."/>
            <person name="Mueller R."/>
        </authorList>
    </citation>
    <scope>NUCLEOTIDE SEQUENCE [LARGE SCALE GENOMIC DNA]</scope>
    <source>
        <strain evidence="3 4">So ceGT47</strain>
    </source>
</reference>
<accession>A0A4P2PXF2</accession>
<dbReference type="Pfam" id="PF00339">
    <property type="entry name" value="Arrestin_N"/>
    <property type="match status" value="1"/>
</dbReference>
<evidence type="ECO:0000313" key="4">
    <source>
        <dbReference type="Proteomes" id="UP000295781"/>
    </source>
</evidence>
<dbReference type="Pfam" id="PF02752">
    <property type="entry name" value="Arrestin_C"/>
    <property type="match status" value="1"/>
</dbReference>
<dbReference type="RefSeq" id="WP_242516008.1">
    <property type="nucleotide sequence ID" value="NZ_CP012670.1"/>
</dbReference>
<proteinExistence type="predicted"/>
<sequence>MLRSRPDVELRMSRIVHPGDVVLVELVLRCRARTPVDAIELHLEGMQAARVDERVLVPPHFLSLVARVAGQTTLPEGEQRYRASFPLPADAPCSYLGTRAEIRYGITLSIAIPWWLDVQESYEVRVTPRPRARPARSPVAGTTARGDSPFVEVSLDDQVFAPGDEISGAVALGNVQGRNVRGIEISLVGVERLLGADPAASSRATEAHRFTAFRRADSRDEGRELSFRFRIPRSVAPSFDAGWIALVWGLEVRVELARSDDITHTTPLVVGVFDRPPGVGAMRRQIGSGRWRAVWDAVGARHGLALDPLELRLSGAIAGCAAVVSIDAGASSGGALLGELRWPSWGLDLEVGVRRFLLALSSDDDEGFGRRYRVRGRDPGQVRAVIAGPLRRALLAFDDVRLDDERVIVRSRTPGHDQPWLGAFLERLAALAAEIRAASDRVPPPTPMAGMRPAWERFAAELHGRLEVGRMCIRDAQLDGATFHIDTCFERGPQPTCSEVTLVLDPPLEAALDPDDPEPMRPVSPGAREVIRGLRARTRALRIAQHAVAVTLPAPIEDPATLRDLLGALLLLSALLRGARVAGPYR</sequence>
<dbReference type="EMBL" id="CP012670">
    <property type="protein sequence ID" value="AUX21208.1"/>
    <property type="molecule type" value="Genomic_DNA"/>
</dbReference>
<dbReference type="InterPro" id="IPR011022">
    <property type="entry name" value="Arrestin_C-like"/>
</dbReference>
<dbReference type="InterPro" id="IPR011021">
    <property type="entry name" value="Arrestin-like_N"/>
</dbReference>
<organism evidence="3 4">
    <name type="scientific">Sorangium cellulosum</name>
    <name type="common">Polyangium cellulosum</name>
    <dbReference type="NCBI Taxonomy" id="56"/>
    <lineage>
        <taxon>Bacteria</taxon>
        <taxon>Pseudomonadati</taxon>
        <taxon>Myxococcota</taxon>
        <taxon>Polyangia</taxon>
        <taxon>Polyangiales</taxon>
        <taxon>Polyangiaceae</taxon>
        <taxon>Sorangium</taxon>
    </lineage>
</organism>
<name>A0A4P2PXF2_SORCE</name>